<dbReference type="EC" id="2.7.13.3" evidence="2"/>
<keyword evidence="9" id="KW-0812">Transmembrane</keyword>
<dbReference type="Gene3D" id="1.20.5.1930">
    <property type="match status" value="1"/>
</dbReference>
<dbReference type="CDD" id="cd16917">
    <property type="entry name" value="HATPase_UhpB-NarQ-NarX-like"/>
    <property type="match status" value="1"/>
</dbReference>
<keyword evidence="9" id="KW-1133">Transmembrane helix</keyword>
<evidence type="ECO:0000256" key="2">
    <source>
        <dbReference type="ARBA" id="ARBA00012438"/>
    </source>
</evidence>
<dbReference type="Proteomes" id="UP000824169">
    <property type="component" value="Unassembled WGS sequence"/>
</dbReference>
<reference evidence="11" key="2">
    <citation type="journal article" date="2021" name="PeerJ">
        <title>Extensive microbial diversity within the chicken gut microbiome revealed by metagenomics and culture.</title>
        <authorList>
            <person name="Gilroy R."/>
            <person name="Ravi A."/>
            <person name="Getino M."/>
            <person name="Pursley I."/>
            <person name="Horton D.L."/>
            <person name="Alikhan N.F."/>
            <person name="Baker D."/>
            <person name="Gharbi K."/>
            <person name="Hall N."/>
            <person name="Watson M."/>
            <person name="Adriaenssens E.M."/>
            <person name="Foster-Nyarko E."/>
            <person name="Jarju S."/>
            <person name="Secka A."/>
            <person name="Antonio M."/>
            <person name="Oren A."/>
            <person name="Chaudhuri R.R."/>
            <person name="La Ragione R."/>
            <person name="Hildebrand F."/>
            <person name="Pallen M.J."/>
        </authorList>
    </citation>
    <scope>NUCLEOTIDE SEQUENCE</scope>
    <source>
        <strain evidence="11">CHK188-20938</strain>
    </source>
</reference>
<keyword evidence="6 11" id="KW-0418">Kinase</keyword>
<evidence type="ECO:0000256" key="1">
    <source>
        <dbReference type="ARBA" id="ARBA00000085"/>
    </source>
</evidence>
<evidence type="ECO:0000256" key="5">
    <source>
        <dbReference type="ARBA" id="ARBA00022741"/>
    </source>
</evidence>
<dbReference type="AlphaFoldDB" id="A0A9D1P243"/>
<gene>
    <name evidence="11" type="ORF">IAB71_01820</name>
</gene>
<sequence length="362" mass="40478">MGALADRGFFMLYGIGAAVFLETGTAYIAALFLSVALSCLPLILPGKWQAGVLLALGCAAACFWPETAAFLPLVLYTILESRCLWALPFAAAALFRGCVRGGETAVYLLAGAAGALLLWERNRRLTEKEARLRCVQDDSTERSLLLKQRNRELQAKQDYEIYAATLRERNRIAREIHDSVGHLLARSILMTGAARAVNREASLEEPLRSLEDTLKEAMDSVRRSVHDLHGDSVDLKAQTEQLVREFRFCPAVLDYDMGAGVPGRVKFCFLAVLKEALANVMKHSNAAEVRIAMREHPAFYQLDIRDDGTVRKERKITEGMGLQNMEERVRNLGGLLKITRERGFRIFISIPKEEQQHENRGD</sequence>
<dbReference type="SUPFAM" id="SSF55874">
    <property type="entry name" value="ATPase domain of HSP90 chaperone/DNA topoisomerase II/histidine kinase"/>
    <property type="match status" value="1"/>
</dbReference>
<keyword evidence="5" id="KW-0547">Nucleotide-binding</keyword>
<evidence type="ECO:0000256" key="8">
    <source>
        <dbReference type="ARBA" id="ARBA00023012"/>
    </source>
</evidence>
<evidence type="ECO:0000313" key="12">
    <source>
        <dbReference type="Proteomes" id="UP000824169"/>
    </source>
</evidence>
<protein>
    <recommendedName>
        <fullName evidence="2">histidine kinase</fullName>
        <ecNumber evidence="2">2.7.13.3</ecNumber>
    </recommendedName>
</protein>
<feature type="transmembrane region" description="Helical" evidence="9">
    <location>
        <begin position="52"/>
        <end position="79"/>
    </location>
</feature>
<dbReference type="GO" id="GO:0046983">
    <property type="term" value="F:protein dimerization activity"/>
    <property type="evidence" value="ECO:0007669"/>
    <property type="project" value="InterPro"/>
</dbReference>
<dbReference type="InterPro" id="IPR050482">
    <property type="entry name" value="Sensor_HK_TwoCompSys"/>
</dbReference>
<dbReference type="EMBL" id="DVOO01000007">
    <property type="protein sequence ID" value="HIV24515.1"/>
    <property type="molecule type" value="Genomic_DNA"/>
</dbReference>
<keyword evidence="8" id="KW-0902">Two-component regulatory system</keyword>
<dbReference type="GO" id="GO:0000155">
    <property type="term" value="F:phosphorelay sensor kinase activity"/>
    <property type="evidence" value="ECO:0007669"/>
    <property type="project" value="InterPro"/>
</dbReference>
<comment type="caution">
    <text evidence="11">The sequence shown here is derived from an EMBL/GenBank/DDBJ whole genome shotgun (WGS) entry which is preliminary data.</text>
</comment>
<dbReference type="PANTHER" id="PTHR24421">
    <property type="entry name" value="NITRATE/NITRITE SENSOR PROTEIN NARX-RELATED"/>
    <property type="match status" value="1"/>
</dbReference>
<keyword evidence="3" id="KW-0597">Phosphoprotein</keyword>
<evidence type="ECO:0000256" key="3">
    <source>
        <dbReference type="ARBA" id="ARBA00022553"/>
    </source>
</evidence>
<evidence type="ECO:0000259" key="10">
    <source>
        <dbReference type="Pfam" id="PF07730"/>
    </source>
</evidence>
<dbReference type="GO" id="GO:0016020">
    <property type="term" value="C:membrane"/>
    <property type="evidence" value="ECO:0007669"/>
    <property type="project" value="InterPro"/>
</dbReference>
<reference evidence="11" key="1">
    <citation type="submission" date="2020-10" db="EMBL/GenBank/DDBJ databases">
        <authorList>
            <person name="Gilroy R."/>
        </authorList>
    </citation>
    <scope>NUCLEOTIDE SEQUENCE</scope>
    <source>
        <strain evidence="11">CHK188-20938</strain>
    </source>
</reference>
<evidence type="ECO:0000256" key="7">
    <source>
        <dbReference type="ARBA" id="ARBA00022840"/>
    </source>
</evidence>
<dbReference type="InterPro" id="IPR036890">
    <property type="entry name" value="HATPase_C_sf"/>
</dbReference>
<feature type="domain" description="Signal transduction histidine kinase subgroup 3 dimerisation and phosphoacceptor" evidence="10">
    <location>
        <begin position="168"/>
        <end position="229"/>
    </location>
</feature>
<name>A0A9D1P243_9FIRM</name>
<dbReference type="Gene3D" id="3.30.565.10">
    <property type="entry name" value="Histidine kinase-like ATPase, C-terminal domain"/>
    <property type="match status" value="1"/>
</dbReference>
<evidence type="ECO:0000256" key="6">
    <source>
        <dbReference type="ARBA" id="ARBA00022777"/>
    </source>
</evidence>
<evidence type="ECO:0000313" key="11">
    <source>
        <dbReference type="EMBL" id="HIV24515.1"/>
    </source>
</evidence>
<accession>A0A9D1P243</accession>
<feature type="transmembrane region" description="Helical" evidence="9">
    <location>
        <begin position="12"/>
        <end position="40"/>
    </location>
</feature>
<dbReference type="PANTHER" id="PTHR24421:SF10">
    <property type="entry name" value="NITRATE_NITRITE SENSOR PROTEIN NARQ"/>
    <property type="match status" value="1"/>
</dbReference>
<dbReference type="Pfam" id="PF07730">
    <property type="entry name" value="HisKA_3"/>
    <property type="match status" value="1"/>
</dbReference>
<proteinExistence type="predicted"/>
<comment type="catalytic activity">
    <reaction evidence="1">
        <text>ATP + protein L-histidine = ADP + protein N-phospho-L-histidine.</text>
        <dbReference type="EC" id="2.7.13.3"/>
    </reaction>
</comment>
<keyword evidence="4" id="KW-0808">Transferase</keyword>
<evidence type="ECO:0000256" key="9">
    <source>
        <dbReference type="SAM" id="Phobius"/>
    </source>
</evidence>
<organism evidence="11 12">
    <name type="scientific">Candidatus Scatomonas pullistercoris</name>
    <dbReference type="NCBI Taxonomy" id="2840920"/>
    <lineage>
        <taxon>Bacteria</taxon>
        <taxon>Bacillati</taxon>
        <taxon>Bacillota</taxon>
        <taxon>Clostridia</taxon>
        <taxon>Lachnospirales</taxon>
        <taxon>Lachnospiraceae</taxon>
        <taxon>Lachnospiraceae incertae sedis</taxon>
        <taxon>Candidatus Scatomonas</taxon>
    </lineage>
</organism>
<keyword evidence="7" id="KW-0067">ATP-binding</keyword>
<evidence type="ECO:0000256" key="4">
    <source>
        <dbReference type="ARBA" id="ARBA00022679"/>
    </source>
</evidence>
<dbReference type="InterPro" id="IPR011712">
    <property type="entry name" value="Sig_transdc_His_kin_sub3_dim/P"/>
</dbReference>
<keyword evidence="9" id="KW-0472">Membrane</keyword>
<dbReference type="GO" id="GO:0005524">
    <property type="term" value="F:ATP binding"/>
    <property type="evidence" value="ECO:0007669"/>
    <property type="project" value="UniProtKB-KW"/>
</dbReference>